<keyword evidence="8" id="KW-1185">Reference proteome</keyword>
<protein>
    <recommendedName>
        <fullName evidence="6">EngB-type G domain-containing protein</fullName>
    </recommendedName>
</protein>
<dbReference type="Proteomes" id="UP001148614">
    <property type="component" value="Unassembled WGS sequence"/>
</dbReference>
<dbReference type="GO" id="GO:0005739">
    <property type="term" value="C:mitochondrion"/>
    <property type="evidence" value="ECO:0007669"/>
    <property type="project" value="TreeGrafter"/>
</dbReference>
<dbReference type="InterPro" id="IPR011009">
    <property type="entry name" value="Kinase-like_dom_sf"/>
</dbReference>
<evidence type="ECO:0000256" key="1">
    <source>
        <dbReference type="ARBA" id="ARBA00022723"/>
    </source>
</evidence>
<evidence type="ECO:0000313" key="8">
    <source>
        <dbReference type="Proteomes" id="UP001148614"/>
    </source>
</evidence>
<keyword evidence="2" id="KW-0547">Nucleotide-binding</keyword>
<dbReference type="Pfam" id="PF01926">
    <property type="entry name" value="MMR_HSR1"/>
    <property type="match status" value="1"/>
</dbReference>
<feature type="compositionally biased region" description="Basic and acidic residues" evidence="5">
    <location>
        <begin position="764"/>
        <end position="783"/>
    </location>
</feature>
<dbReference type="GO" id="GO:0046872">
    <property type="term" value="F:metal ion binding"/>
    <property type="evidence" value="ECO:0007669"/>
    <property type="project" value="UniProtKB-KW"/>
</dbReference>
<dbReference type="AlphaFoldDB" id="A0A9W8NM76"/>
<dbReference type="PANTHER" id="PTHR46498:SF1">
    <property type="entry name" value="GTP-BINDING PROTEIN 8"/>
    <property type="match status" value="1"/>
</dbReference>
<evidence type="ECO:0000256" key="3">
    <source>
        <dbReference type="ARBA" id="ARBA00022842"/>
    </source>
</evidence>
<reference evidence="7" key="1">
    <citation type="submission" date="2022-07" db="EMBL/GenBank/DDBJ databases">
        <title>Genome Sequence of Xylaria arbuscula.</title>
        <authorList>
            <person name="Buettner E."/>
        </authorList>
    </citation>
    <scope>NUCLEOTIDE SEQUENCE</scope>
    <source>
        <strain evidence="7">VT107</strain>
    </source>
</reference>
<dbReference type="SUPFAM" id="SSF56112">
    <property type="entry name" value="Protein kinase-like (PK-like)"/>
    <property type="match status" value="1"/>
</dbReference>
<dbReference type="InterPro" id="IPR006073">
    <property type="entry name" value="GTP-bd"/>
</dbReference>
<dbReference type="Gene3D" id="3.40.50.300">
    <property type="entry name" value="P-loop containing nucleotide triphosphate hydrolases"/>
    <property type="match status" value="1"/>
</dbReference>
<dbReference type="Pfam" id="PF01636">
    <property type="entry name" value="APH"/>
    <property type="match status" value="1"/>
</dbReference>
<gene>
    <name evidence="7" type="ORF">NPX13_g1360</name>
</gene>
<evidence type="ECO:0000313" key="7">
    <source>
        <dbReference type="EMBL" id="KAJ3579200.1"/>
    </source>
</evidence>
<comment type="caution">
    <text evidence="7">The sequence shown here is derived from an EMBL/GenBank/DDBJ whole genome shotgun (WGS) entry which is preliminary data.</text>
</comment>
<name>A0A9W8NM76_9PEZI</name>
<keyword evidence="4" id="KW-0342">GTP-binding</keyword>
<dbReference type="InterPro" id="IPR030393">
    <property type="entry name" value="G_ENGB_dom"/>
</dbReference>
<dbReference type="InterPro" id="IPR027417">
    <property type="entry name" value="P-loop_NTPase"/>
</dbReference>
<keyword evidence="3" id="KW-0460">Magnesium</keyword>
<dbReference type="InterPro" id="IPR002575">
    <property type="entry name" value="Aminoglycoside_PTrfase"/>
</dbReference>
<dbReference type="Gene3D" id="3.90.1200.10">
    <property type="match status" value="1"/>
</dbReference>
<dbReference type="GO" id="GO:0005525">
    <property type="term" value="F:GTP binding"/>
    <property type="evidence" value="ECO:0007669"/>
    <property type="project" value="UniProtKB-KW"/>
</dbReference>
<evidence type="ECO:0000256" key="4">
    <source>
        <dbReference type="ARBA" id="ARBA00023134"/>
    </source>
</evidence>
<keyword evidence="1" id="KW-0479">Metal-binding</keyword>
<proteinExistence type="predicted"/>
<evidence type="ECO:0000256" key="5">
    <source>
        <dbReference type="SAM" id="MobiDB-lite"/>
    </source>
</evidence>
<dbReference type="VEuPathDB" id="FungiDB:F4678DRAFT_420649"/>
<dbReference type="EMBL" id="JANPWZ010000121">
    <property type="protein sequence ID" value="KAJ3579200.1"/>
    <property type="molecule type" value="Genomic_DNA"/>
</dbReference>
<accession>A0A9W8NM76</accession>
<organism evidence="7 8">
    <name type="scientific">Xylaria arbuscula</name>
    <dbReference type="NCBI Taxonomy" id="114810"/>
    <lineage>
        <taxon>Eukaryota</taxon>
        <taxon>Fungi</taxon>
        <taxon>Dikarya</taxon>
        <taxon>Ascomycota</taxon>
        <taxon>Pezizomycotina</taxon>
        <taxon>Sordariomycetes</taxon>
        <taxon>Xylariomycetidae</taxon>
        <taxon>Xylariales</taxon>
        <taxon>Xylariaceae</taxon>
        <taxon>Xylaria</taxon>
    </lineage>
</organism>
<dbReference type="CDD" id="cd01876">
    <property type="entry name" value="YihA_EngB"/>
    <property type="match status" value="1"/>
</dbReference>
<feature type="domain" description="EngB-type G" evidence="6">
    <location>
        <begin position="521"/>
        <end position="725"/>
    </location>
</feature>
<dbReference type="InterPro" id="IPR052279">
    <property type="entry name" value="EngB_GTPase"/>
</dbReference>
<evidence type="ECO:0000256" key="2">
    <source>
        <dbReference type="ARBA" id="ARBA00022741"/>
    </source>
</evidence>
<dbReference type="SUPFAM" id="SSF52540">
    <property type="entry name" value="P-loop containing nucleoside triphosphate hydrolases"/>
    <property type="match status" value="1"/>
</dbReference>
<dbReference type="PROSITE" id="PS51706">
    <property type="entry name" value="G_ENGB"/>
    <property type="match status" value="1"/>
</dbReference>
<sequence>MSPSFHKCSDILDDAAYVSRIVNEIDRLRSLINDTVVCEHASRLNGGRSCNVEHSSIVGLGALMGNANYHARIRFHDGPPSWLLRVPRVASFAVGLPVSLADYLVHSEYATLKFLETTAVPAPRAFSYGICSNGTDYGVGVSFLLIEELPGRPWTGEGVSGNDATPDEKIKVWSALADILAELEKHPWPKAGSLCFPSSGINVSAVASDRFVVLTPEGPFDTSTSYYTAFAEQYLRLIADGQLYTEYPVDAYLVYRFLKDNAVQLAQQDTEAQVPEKFFLKHVDDKGDHLLVDENLNITGIIDWQMARVVPRREAFGPSLVTADMSALCGGKVSLSVDDVALAGVLRDKGSFELARCMADEKVRRFFWGLALETKWSYALPLANAILKIFGVDQDWTTWREMALSEYETDERLKALVHPLRPLLLGAFAPSRSPWVQSRSFSASPLQYRTPKSLNVAAFLVPEFRTSAITEITSDDLYKNLSLLSAADQPLEDELTKLYTHNPAAFIYAESNFYHLRKNTRVPEVCILGRSNVGKSSFVNALASRQSNALAYVSKKAGKTRSMNMYGFGRAPTTKELQAQGSQFKDEDLPTHTFHLVDMPGYGHKSLQEWGKNISHYLKKRQALKGAILLIDAEVGPKDSDFHMLELLAEAQVKTSIVMTKADKVRNGLKGLHETCTKVWDGIRAIEAKITYESKWTWEKEVYVTAVGSKNTDVARSTLTTARLAVARLAGLVKDDRPKVERDTRWSGKVVSFEDLQLSPSKASDSETNGHDNDTEKLSRPAEEMLASPKVMPKLPKTSSGFDPLRG</sequence>
<dbReference type="PANTHER" id="PTHR46498">
    <property type="entry name" value="GTP-BINDING PROTEIN 8"/>
    <property type="match status" value="1"/>
</dbReference>
<feature type="region of interest" description="Disordered" evidence="5">
    <location>
        <begin position="757"/>
        <end position="807"/>
    </location>
</feature>
<evidence type="ECO:0000259" key="6">
    <source>
        <dbReference type="PROSITE" id="PS51706"/>
    </source>
</evidence>